<keyword evidence="2" id="KW-0732">Signal</keyword>
<dbReference type="AlphaFoldDB" id="A0A0D2F7C7"/>
<keyword evidence="1" id="KW-1133">Transmembrane helix</keyword>
<dbReference type="STRING" id="348802.A0A0D2F7C7"/>
<feature type="transmembrane region" description="Helical" evidence="1">
    <location>
        <begin position="274"/>
        <end position="297"/>
    </location>
</feature>
<name>A0A0D2F7C7_9EURO</name>
<dbReference type="Proteomes" id="UP000054342">
    <property type="component" value="Unassembled WGS sequence"/>
</dbReference>
<protein>
    <submittedName>
        <fullName evidence="3">Uncharacterized protein</fullName>
    </submittedName>
</protein>
<evidence type="ECO:0000313" key="3">
    <source>
        <dbReference type="EMBL" id="KIW55944.1"/>
    </source>
</evidence>
<gene>
    <name evidence="3" type="ORF">PV05_04649</name>
</gene>
<dbReference type="GeneID" id="25326557"/>
<feature type="transmembrane region" description="Helical" evidence="1">
    <location>
        <begin position="196"/>
        <end position="215"/>
    </location>
</feature>
<dbReference type="EMBL" id="KN847319">
    <property type="protein sequence ID" value="KIW55944.1"/>
    <property type="molecule type" value="Genomic_DNA"/>
</dbReference>
<keyword evidence="1" id="KW-0812">Transmembrane</keyword>
<proteinExistence type="predicted"/>
<evidence type="ECO:0000256" key="1">
    <source>
        <dbReference type="SAM" id="Phobius"/>
    </source>
</evidence>
<organism evidence="3 4">
    <name type="scientific">Exophiala xenobiotica</name>
    <dbReference type="NCBI Taxonomy" id="348802"/>
    <lineage>
        <taxon>Eukaryota</taxon>
        <taxon>Fungi</taxon>
        <taxon>Dikarya</taxon>
        <taxon>Ascomycota</taxon>
        <taxon>Pezizomycotina</taxon>
        <taxon>Eurotiomycetes</taxon>
        <taxon>Chaetothyriomycetidae</taxon>
        <taxon>Chaetothyriales</taxon>
        <taxon>Herpotrichiellaceae</taxon>
        <taxon>Exophiala</taxon>
    </lineage>
</organism>
<evidence type="ECO:0000256" key="2">
    <source>
        <dbReference type="SAM" id="SignalP"/>
    </source>
</evidence>
<dbReference type="RefSeq" id="XP_013316528.1">
    <property type="nucleotide sequence ID" value="XM_013461074.1"/>
</dbReference>
<accession>A0A0D2F7C7</accession>
<feature type="chain" id="PRO_5002241896" evidence="2">
    <location>
        <begin position="27"/>
        <end position="512"/>
    </location>
</feature>
<evidence type="ECO:0000313" key="4">
    <source>
        <dbReference type="Proteomes" id="UP000054342"/>
    </source>
</evidence>
<sequence>MRKKPGGTMHLIPATLLAILVEFTKAFVIPRNNFSSTTTTNIVAAAANIGGGRDRDWQSAVQNINGMNSILTLLPVLTGKVQNIKLVASRVFPASFVVAGIGAGRVLSKLQLGILLWSFELYRNTVAELSYAHDEYVNRFMPKLRHIPSGAGASVDCAPETKQPYELLVGSVVYLALYTAETFLAVQNGADGTARLLIAVQTICVCLWLGAVILTQVARGQGKPQVQLNRTGSAEYRCLQVPTAGEHVVCEVLSFHLNNLGGFQVYGAKYEQPILRVAGAFVLVSGILDVVSTVLIVGLTTWAYPWIGIEVVIILTKVIFCLEPTREIEIASVIADANNNTTSGTNGIGDEPHLLPLKVQLGDGLSCHKVTTDRNIFHDRQTGLDWCSTTAGLWIGQGYNAVASSSNDSGTNDSTSNTRYLVMDPQQDQLTLLVGNQPEKQDNQALQREFLAALAAVVEANVVPSQEFIESIERTCHNIEHTMATNWYAFGSKDVMDKIGKARRDRRWRHYL</sequence>
<dbReference type="HOGENOM" id="CLU_542945_0_0_1"/>
<feature type="signal peptide" evidence="2">
    <location>
        <begin position="1"/>
        <end position="26"/>
    </location>
</feature>
<keyword evidence="1" id="KW-0472">Membrane</keyword>
<reference evidence="3 4" key="1">
    <citation type="submission" date="2015-01" db="EMBL/GenBank/DDBJ databases">
        <title>The Genome Sequence of Exophiala xenobiotica CBS118157.</title>
        <authorList>
            <consortium name="The Broad Institute Genomics Platform"/>
            <person name="Cuomo C."/>
            <person name="de Hoog S."/>
            <person name="Gorbushina A."/>
            <person name="Stielow B."/>
            <person name="Teixiera M."/>
            <person name="Abouelleil A."/>
            <person name="Chapman S.B."/>
            <person name="Priest M."/>
            <person name="Young S.K."/>
            <person name="Wortman J."/>
            <person name="Nusbaum C."/>
            <person name="Birren B."/>
        </authorList>
    </citation>
    <scope>NUCLEOTIDE SEQUENCE [LARGE SCALE GENOMIC DNA]</scope>
    <source>
        <strain evidence="3 4">CBS 118157</strain>
    </source>
</reference>
<feature type="transmembrane region" description="Helical" evidence="1">
    <location>
        <begin position="303"/>
        <end position="322"/>
    </location>
</feature>
<keyword evidence="4" id="KW-1185">Reference proteome</keyword>
<dbReference type="OrthoDB" id="2754405at2759"/>